<dbReference type="Proteomes" id="UP000478571">
    <property type="component" value="Unassembled WGS sequence"/>
</dbReference>
<dbReference type="RefSeq" id="WP_160930975.1">
    <property type="nucleotide sequence ID" value="NZ_WWEU01000004.1"/>
</dbReference>
<protein>
    <submittedName>
        <fullName evidence="1">Uncharacterized protein</fullName>
    </submittedName>
</protein>
<evidence type="ECO:0000313" key="2">
    <source>
        <dbReference type="Proteomes" id="UP000478571"/>
    </source>
</evidence>
<comment type="caution">
    <text evidence="1">The sequence shown here is derived from an EMBL/GenBank/DDBJ whole genome shotgun (WGS) entry which is preliminary data.</text>
</comment>
<dbReference type="AlphaFoldDB" id="A0A6L8LVU5"/>
<keyword evidence="2" id="KW-1185">Reference proteome</keyword>
<accession>A0A6L8LVU5</accession>
<evidence type="ECO:0000313" key="1">
    <source>
        <dbReference type="EMBL" id="MYM60194.1"/>
    </source>
</evidence>
<reference evidence="1 2" key="1">
    <citation type="submission" date="2020-01" db="EMBL/GenBank/DDBJ databases">
        <title>Draft Genome Sequence of Vibrio sp. strain OCN044, Isolated from a Healthy Coral at Palmyra Atoll.</title>
        <authorList>
            <person name="Videau P."/>
            <person name="Loughran R."/>
            <person name="Esquivel A."/>
            <person name="Deadmond M."/>
            <person name="Paddock B.E."/>
            <person name="Saw J.H."/>
            <person name="Ushijima B."/>
        </authorList>
    </citation>
    <scope>NUCLEOTIDE SEQUENCE [LARGE SCALE GENOMIC DNA]</scope>
    <source>
        <strain evidence="1 2">OCN044</strain>
    </source>
</reference>
<sequence>MFSDDRIIDNIEELESFLIAVENGSFGLEGIAGIALATNNADGRHFVAVLDDNHQLLLARWVTDEIFQNGQELVRNGPKKSH</sequence>
<name>A0A6L8LVU5_9VIBR</name>
<proteinExistence type="predicted"/>
<dbReference type="EMBL" id="WWEU01000004">
    <property type="protein sequence ID" value="MYM60194.1"/>
    <property type="molecule type" value="Genomic_DNA"/>
</dbReference>
<gene>
    <name evidence="1" type="ORF">GTG28_13250</name>
</gene>
<organism evidence="1 2">
    <name type="scientific">Vibrio tetraodonis subsp. pristinus</name>
    <dbReference type="NCBI Taxonomy" id="2695891"/>
    <lineage>
        <taxon>Bacteria</taxon>
        <taxon>Pseudomonadati</taxon>
        <taxon>Pseudomonadota</taxon>
        <taxon>Gammaproteobacteria</taxon>
        <taxon>Vibrionales</taxon>
        <taxon>Vibrionaceae</taxon>
        <taxon>Vibrio</taxon>
    </lineage>
</organism>